<accession>A0ACC2HWW3</accession>
<evidence type="ECO:0000313" key="2">
    <source>
        <dbReference type="Proteomes" id="UP001153334"/>
    </source>
</evidence>
<proteinExistence type="predicted"/>
<dbReference type="EMBL" id="JAPESX010002651">
    <property type="protein sequence ID" value="KAJ8107011.1"/>
    <property type="molecule type" value="Genomic_DNA"/>
</dbReference>
<gene>
    <name evidence="1" type="ORF">ONZ43_g6870</name>
</gene>
<evidence type="ECO:0000313" key="1">
    <source>
        <dbReference type="EMBL" id="KAJ8107011.1"/>
    </source>
</evidence>
<dbReference type="Proteomes" id="UP001153334">
    <property type="component" value="Unassembled WGS sequence"/>
</dbReference>
<name>A0ACC2HWW3_9PEZI</name>
<comment type="caution">
    <text evidence="1">The sequence shown here is derived from an EMBL/GenBank/DDBJ whole genome shotgun (WGS) entry which is preliminary data.</text>
</comment>
<organism evidence="1 2">
    <name type="scientific">Nemania bipapillata</name>
    <dbReference type="NCBI Taxonomy" id="110536"/>
    <lineage>
        <taxon>Eukaryota</taxon>
        <taxon>Fungi</taxon>
        <taxon>Dikarya</taxon>
        <taxon>Ascomycota</taxon>
        <taxon>Pezizomycotina</taxon>
        <taxon>Sordariomycetes</taxon>
        <taxon>Xylariomycetidae</taxon>
        <taxon>Xylariales</taxon>
        <taxon>Xylariaceae</taxon>
        <taxon>Nemania</taxon>
    </lineage>
</organism>
<reference evidence="1" key="1">
    <citation type="submission" date="2022-11" db="EMBL/GenBank/DDBJ databases">
        <title>Genome Sequence of Nemania bipapillata.</title>
        <authorList>
            <person name="Buettner E."/>
        </authorList>
    </citation>
    <scope>NUCLEOTIDE SEQUENCE</scope>
    <source>
        <strain evidence="1">CP14</strain>
    </source>
</reference>
<keyword evidence="2" id="KW-1185">Reference proteome</keyword>
<sequence>MEPTKIDRPLTKDSILLSMRLHDLLIKLCLMDAPMRGFTAAQNRLLPEVVFADMQEPGTGTIETIPFFPRLFMNSGGRKCAMCGKAKGQLYIPNTNHNARWAEVKALFPGDWSWQIAAFPTSEVLPACTHDFDICRACIRSFISAEMESRGLNAVLDITCPSATCTHKLTWAEFRRLASPDVSARVRVLEPPPPPRGSEAVSPLSGPAPRAG</sequence>
<protein>
    <submittedName>
        <fullName evidence="1">Uncharacterized protein</fullName>
    </submittedName>
</protein>